<sequence length="308" mass="36144">MVKVSANKGNDFQPIKILKLSTFLQSLQQVILLRKSFIIPVLLCLAYYSYHTIYKNNQEKQQTFEIISSPKVNDIYFLDFRLLSHDLRPNEKYRLAKVVDITGDIITLTYGRFYYPNHHAVINSLYYGQLTYKKYFEVKRYDYKHQQILQKLDDGAIYQAMRPVRDKLFGQRISPEQRKIRSSIYIQGRRDNLIGEAFLNERFSETNLQQAFELFTKSANYDFAAGQVNLAEMYINGQYVEKDLSKALYWLNQASLQSHKPAILKYEIICKQVSSCQIYDFFENLVSAGVDVKVRKLDTKVIINKPNE</sequence>
<evidence type="ECO:0000313" key="2">
    <source>
        <dbReference type="Proteomes" id="UP000202259"/>
    </source>
</evidence>
<dbReference type="EMBL" id="CP020465">
    <property type="protein sequence ID" value="ASP49060.1"/>
    <property type="molecule type" value="Genomic_DNA"/>
</dbReference>
<keyword evidence="2" id="KW-1185">Reference proteome</keyword>
<dbReference type="InterPro" id="IPR006597">
    <property type="entry name" value="Sel1-like"/>
</dbReference>
<dbReference type="Pfam" id="PF08238">
    <property type="entry name" value="Sel1"/>
    <property type="match status" value="2"/>
</dbReference>
<dbReference type="KEGG" id="cber:B5D82_15560"/>
<gene>
    <name evidence="1" type="ORF">B5D82_15560</name>
</gene>
<dbReference type="InterPro" id="IPR011990">
    <property type="entry name" value="TPR-like_helical_dom_sf"/>
</dbReference>
<dbReference type="AlphaFoldDB" id="A0A222GB80"/>
<accession>A0A222GB80</accession>
<dbReference type="Gene3D" id="1.25.40.10">
    <property type="entry name" value="Tetratricopeptide repeat domain"/>
    <property type="match status" value="1"/>
</dbReference>
<reference evidence="1 2" key="1">
    <citation type="submission" date="2017-08" db="EMBL/GenBank/DDBJ databases">
        <title>Complete genome of Colwellia sp. NB097-1, a psychrophile bacterium ioslated from Bering Sea.</title>
        <authorList>
            <person name="Chen X."/>
        </authorList>
    </citation>
    <scope>NUCLEOTIDE SEQUENCE [LARGE SCALE GENOMIC DNA]</scope>
    <source>
        <strain evidence="1 2">NB097-1</strain>
    </source>
</reference>
<dbReference type="RefSeq" id="WP_081152805.1">
    <property type="nucleotide sequence ID" value="NZ_CP020465.1"/>
</dbReference>
<dbReference type="SUPFAM" id="SSF81901">
    <property type="entry name" value="HCP-like"/>
    <property type="match status" value="1"/>
</dbReference>
<name>A0A222GB80_9GAMM</name>
<dbReference type="Proteomes" id="UP000202259">
    <property type="component" value="Chromosome"/>
</dbReference>
<protein>
    <submittedName>
        <fullName evidence="1">Sel1 repeat family protein</fullName>
    </submittedName>
</protein>
<proteinExistence type="predicted"/>
<organism evidence="1 2">
    <name type="scientific">Cognaticolwellia beringensis</name>
    <dbReference type="NCBI Taxonomy" id="1967665"/>
    <lineage>
        <taxon>Bacteria</taxon>
        <taxon>Pseudomonadati</taxon>
        <taxon>Pseudomonadota</taxon>
        <taxon>Gammaproteobacteria</taxon>
        <taxon>Alteromonadales</taxon>
        <taxon>Colwelliaceae</taxon>
        <taxon>Cognaticolwellia</taxon>
    </lineage>
</organism>
<evidence type="ECO:0000313" key="1">
    <source>
        <dbReference type="EMBL" id="ASP49060.1"/>
    </source>
</evidence>
<dbReference type="SMART" id="SM00671">
    <property type="entry name" value="SEL1"/>
    <property type="match status" value="2"/>
</dbReference>
<dbReference type="OrthoDB" id="6101333at2"/>